<evidence type="ECO:0000313" key="1">
    <source>
        <dbReference type="EMBL" id="KAJ7696037.1"/>
    </source>
</evidence>
<sequence>MRGAQCSSKDIGHGWLTTFDCFYWREAGVCGFGAATWRDENKPCRVSGERAIVHAGVAEPRETVLPHLLRGDIGRWRVVRGGFAEASRYGAVVDVVGSAKAANIRISNEDSVGPLFSTRSTHVSPDENMTILVAAVESHWQRVPRRAARRTGRKRQQQFCRRVSGERAVVHAGVAEPRQAVLPHLVRGDIGRWRVVRGGFASRYGAVADVVGSAKAACSGWVYE</sequence>
<dbReference type="Proteomes" id="UP001221757">
    <property type="component" value="Unassembled WGS sequence"/>
</dbReference>
<dbReference type="AlphaFoldDB" id="A0AAD7DNK5"/>
<comment type="caution">
    <text evidence="1">The sequence shown here is derived from an EMBL/GenBank/DDBJ whole genome shotgun (WGS) entry which is preliminary data.</text>
</comment>
<gene>
    <name evidence="1" type="ORF">B0H17DRAFT_1131202</name>
</gene>
<proteinExistence type="predicted"/>
<name>A0AAD7DNK5_MYCRO</name>
<reference evidence="1" key="1">
    <citation type="submission" date="2023-03" db="EMBL/GenBank/DDBJ databases">
        <title>Massive genome expansion in bonnet fungi (Mycena s.s.) driven by repeated elements and novel gene families across ecological guilds.</title>
        <authorList>
            <consortium name="Lawrence Berkeley National Laboratory"/>
            <person name="Harder C.B."/>
            <person name="Miyauchi S."/>
            <person name="Viragh M."/>
            <person name="Kuo A."/>
            <person name="Thoen E."/>
            <person name="Andreopoulos B."/>
            <person name="Lu D."/>
            <person name="Skrede I."/>
            <person name="Drula E."/>
            <person name="Henrissat B."/>
            <person name="Morin E."/>
            <person name="Kohler A."/>
            <person name="Barry K."/>
            <person name="LaButti K."/>
            <person name="Morin E."/>
            <person name="Salamov A."/>
            <person name="Lipzen A."/>
            <person name="Mereny Z."/>
            <person name="Hegedus B."/>
            <person name="Baldrian P."/>
            <person name="Stursova M."/>
            <person name="Weitz H."/>
            <person name="Taylor A."/>
            <person name="Grigoriev I.V."/>
            <person name="Nagy L.G."/>
            <person name="Martin F."/>
            <person name="Kauserud H."/>
        </authorList>
    </citation>
    <scope>NUCLEOTIDE SEQUENCE</scope>
    <source>
        <strain evidence="1">CBHHK067</strain>
    </source>
</reference>
<evidence type="ECO:0000313" key="2">
    <source>
        <dbReference type="Proteomes" id="UP001221757"/>
    </source>
</evidence>
<keyword evidence="2" id="KW-1185">Reference proteome</keyword>
<protein>
    <submittedName>
        <fullName evidence="1">Uncharacterized protein</fullName>
    </submittedName>
</protein>
<accession>A0AAD7DNK5</accession>
<organism evidence="1 2">
    <name type="scientific">Mycena rosella</name>
    <name type="common">Pink bonnet</name>
    <name type="synonym">Agaricus rosellus</name>
    <dbReference type="NCBI Taxonomy" id="1033263"/>
    <lineage>
        <taxon>Eukaryota</taxon>
        <taxon>Fungi</taxon>
        <taxon>Dikarya</taxon>
        <taxon>Basidiomycota</taxon>
        <taxon>Agaricomycotina</taxon>
        <taxon>Agaricomycetes</taxon>
        <taxon>Agaricomycetidae</taxon>
        <taxon>Agaricales</taxon>
        <taxon>Marasmiineae</taxon>
        <taxon>Mycenaceae</taxon>
        <taxon>Mycena</taxon>
    </lineage>
</organism>
<dbReference type="EMBL" id="JARKIE010000036">
    <property type="protein sequence ID" value="KAJ7696037.1"/>
    <property type="molecule type" value="Genomic_DNA"/>
</dbReference>